<proteinExistence type="predicted"/>
<dbReference type="Gramene" id="RZC75754">
    <property type="protein sequence ID" value="RZC75754"/>
    <property type="gene ID" value="C5167_000102"/>
</dbReference>
<name>A0A4Y7KQY8_PAPSO</name>
<accession>A0A4Y7KQY8</accession>
<keyword evidence="2" id="KW-1185">Reference proteome</keyword>
<sequence length="116" mass="13405">MDFSESQHHDSPSPLTRTLQFRADNFFADLHLQSQHGLRLMQPQEQHKQCLDHESIHDFPNSEPLSFFGFDGHAFYYAEYHASGEITDKQPNYQTKKMNLKFLDVVQGFVGSCNGL</sequence>
<dbReference type="AlphaFoldDB" id="A0A4Y7KQY8"/>
<feature type="non-terminal residue" evidence="1">
    <location>
        <position position="116"/>
    </location>
</feature>
<organism evidence="1 2">
    <name type="scientific">Papaver somniferum</name>
    <name type="common">Opium poppy</name>
    <dbReference type="NCBI Taxonomy" id="3469"/>
    <lineage>
        <taxon>Eukaryota</taxon>
        <taxon>Viridiplantae</taxon>
        <taxon>Streptophyta</taxon>
        <taxon>Embryophyta</taxon>
        <taxon>Tracheophyta</taxon>
        <taxon>Spermatophyta</taxon>
        <taxon>Magnoliopsida</taxon>
        <taxon>Ranunculales</taxon>
        <taxon>Papaveraceae</taxon>
        <taxon>Papaveroideae</taxon>
        <taxon>Papaver</taxon>
    </lineage>
</organism>
<protein>
    <submittedName>
        <fullName evidence="1">Uncharacterized protein</fullName>
    </submittedName>
</protein>
<gene>
    <name evidence="1" type="ORF">C5167_000102</name>
</gene>
<evidence type="ECO:0000313" key="2">
    <source>
        <dbReference type="Proteomes" id="UP000316621"/>
    </source>
</evidence>
<dbReference type="Proteomes" id="UP000316621">
    <property type="component" value="Chromosome 9"/>
</dbReference>
<dbReference type="EMBL" id="CM010723">
    <property type="protein sequence ID" value="RZC75754.1"/>
    <property type="molecule type" value="Genomic_DNA"/>
</dbReference>
<reference evidence="1 2" key="1">
    <citation type="journal article" date="2018" name="Science">
        <title>The opium poppy genome and morphinan production.</title>
        <authorList>
            <person name="Guo L."/>
            <person name="Winzer T."/>
            <person name="Yang X."/>
            <person name="Li Y."/>
            <person name="Ning Z."/>
            <person name="He Z."/>
            <person name="Teodor R."/>
            <person name="Lu Y."/>
            <person name="Bowser T.A."/>
            <person name="Graham I.A."/>
            <person name="Ye K."/>
        </authorList>
    </citation>
    <scope>NUCLEOTIDE SEQUENCE [LARGE SCALE GENOMIC DNA]</scope>
    <source>
        <strain evidence="2">cv. HN1</strain>
        <tissue evidence="1">Leaves</tissue>
    </source>
</reference>
<evidence type="ECO:0000313" key="1">
    <source>
        <dbReference type="EMBL" id="RZC75754.1"/>
    </source>
</evidence>